<sequence>MAATVREGLGDAAAGLDPVRVPQAGHRRAPPRRRRRGVPLVTPRRARRARTVELHRHARLPPALRAMARSFQRVDDVFFTDYIQDYYDYSRYLYGVYVTDFDDDENSNMLSKSQRRR</sequence>
<evidence type="ECO:0000313" key="3">
    <source>
        <dbReference type="Proteomes" id="UP000324897"/>
    </source>
</evidence>
<dbReference type="Proteomes" id="UP000324897">
    <property type="component" value="Chromosome 3"/>
</dbReference>
<name>A0A5J9TH56_9POAL</name>
<dbReference type="AlphaFoldDB" id="A0A5J9TH56"/>
<keyword evidence="3" id="KW-1185">Reference proteome</keyword>
<organism evidence="2 3">
    <name type="scientific">Eragrostis curvula</name>
    <name type="common">weeping love grass</name>
    <dbReference type="NCBI Taxonomy" id="38414"/>
    <lineage>
        <taxon>Eukaryota</taxon>
        <taxon>Viridiplantae</taxon>
        <taxon>Streptophyta</taxon>
        <taxon>Embryophyta</taxon>
        <taxon>Tracheophyta</taxon>
        <taxon>Spermatophyta</taxon>
        <taxon>Magnoliopsida</taxon>
        <taxon>Liliopsida</taxon>
        <taxon>Poales</taxon>
        <taxon>Poaceae</taxon>
        <taxon>PACMAD clade</taxon>
        <taxon>Chloridoideae</taxon>
        <taxon>Eragrostideae</taxon>
        <taxon>Eragrostidinae</taxon>
        <taxon>Eragrostis</taxon>
    </lineage>
</organism>
<evidence type="ECO:0000256" key="1">
    <source>
        <dbReference type="SAM" id="MobiDB-lite"/>
    </source>
</evidence>
<feature type="non-terminal residue" evidence="2">
    <location>
        <position position="1"/>
    </location>
</feature>
<feature type="compositionally biased region" description="Basic residues" evidence="1">
    <location>
        <begin position="25"/>
        <end position="37"/>
    </location>
</feature>
<reference evidence="2 3" key="1">
    <citation type="journal article" date="2019" name="Sci. Rep.">
        <title>A high-quality genome of Eragrostis curvula grass provides insights into Poaceae evolution and supports new strategies to enhance forage quality.</title>
        <authorList>
            <person name="Carballo J."/>
            <person name="Santos B.A.C.M."/>
            <person name="Zappacosta D."/>
            <person name="Garbus I."/>
            <person name="Selva J.P."/>
            <person name="Gallo C.A."/>
            <person name="Diaz A."/>
            <person name="Albertini E."/>
            <person name="Caccamo M."/>
            <person name="Echenique V."/>
        </authorList>
    </citation>
    <scope>NUCLEOTIDE SEQUENCE [LARGE SCALE GENOMIC DNA]</scope>
    <source>
        <strain evidence="3">cv. Victoria</strain>
        <tissue evidence="2">Leaf</tissue>
    </source>
</reference>
<proteinExistence type="predicted"/>
<accession>A0A5J9TH56</accession>
<evidence type="ECO:0000313" key="2">
    <source>
        <dbReference type="EMBL" id="TVU10746.1"/>
    </source>
</evidence>
<gene>
    <name evidence="2" type="ORF">EJB05_44292</name>
</gene>
<dbReference type="EMBL" id="RWGY01000039">
    <property type="protein sequence ID" value="TVU10746.1"/>
    <property type="molecule type" value="Genomic_DNA"/>
</dbReference>
<protein>
    <submittedName>
        <fullName evidence="2">Uncharacterized protein</fullName>
    </submittedName>
</protein>
<feature type="region of interest" description="Disordered" evidence="1">
    <location>
        <begin position="1"/>
        <end position="48"/>
    </location>
</feature>
<dbReference type="Gramene" id="TVU10746">
    <property type="protein sequence ID" value="TVU10746"/>
    <property type="gene ID" value="EJB05_44292"/>
</dbReference>
<comment type="caution">
    <text evidence="2">The sequence shown here is derived from an EMBL/GenBank/DDBJ whole genome shotgun (WGS) entry which is preliminary data.</text>
</comment>